<protein>
    <submittedName>
        <fullName evidence="2">Nucleotidyltransferase</fullName>
    </submittedName>
</protein>
<dbReference type="EMBL" id="ABCJ01000005">
    <property type="protein sequence ID" value="EDM23483.1"/>
    <property type="molecule type" value="Genomic_DNA"/>
</dbReference>
<dbReference type="SUPFAM" id="SSF81593">
    <property type="entry name" value="Nucleotidyltransferase substrate binding subunit/domain"/>
    <property type="match status" value="1"/>
</dbReference>
<dbReference type="Proteomes" id="UP000003288">
    <property type="component" value="Unassembled WGS sequence"/>
</dbReference>
<keyword evidence="4" id="KW-1185">Reference proteome</keyword>
<evidence type="ECO:0000313" key="2">
    <source>
        <dbReference type="EMBL" id="QCT94053.1"/>
    </source>
</evidence>
<dbReference type="AlphaFoldDB" id="A0AAI9AGY7"/>
<evidence type="ECO:0000313" key="3">
    <source>
        <dbReference type="Proteomes" id="UP000003288"/>
    </source>
</evidence>
<dbReference type="Proteomes" id="UP000306825">
    <property type="component" value="Chromosome"/>
</dbReference>
<name>A0AAI9AGY7_9BACT</name>
<reference evidence="2 4" key="2">
    <citation type="submission" date="2019-05" db="EMBL/GenBank/DDBJ databases">
        <title>A comparative analysis of the Nautiliaceae.</title>
        <authorList>
            <person name="Grosche A."/>
            <person name="Smedile F."/>
            <person name="Vetriani C."/>
        </authorList>
    </citation>
    <scope>NUCLEOTIDE SEQUENCE [LARGE SCALE GENOMIC DNA]</scope>
    <source>
        <strain evidence="2 4">TB-2</strain>
    </source>
</reference>
<dbReference type="RefSeq" id="WP_007474707.1">
    <property type="nucleotide sequence ID" value="NZ_ABCJ01000005.1"/>
</dbReference>
<organism evidence="1 3">
    <name type="scientific">Caminibacter mediatlanticus TB-2</name>
    <dbReference type="NCBI Taxonomy" id="391592"/>
    <lineage>
        <taxon>Bacteria</taxon>
        <taxon>Pseudomonadati</taxon>
        <taxon>Campylobacterota</taxon>
        <taxon>Epsilonproteobacteria</taxon>
        <taxon>Nautiliales</taxon>
        <taxon>Nautiliaceae</taxon>
        <taxon>Caminibacter</taxon>
    </lineage>
</organism>
<sequence length="125" mass="14846">MKKSEVLLRINNFKKALNRLEEGIKKAKDSLDKDGVIQRFEFTVELLWKALRSILLYQGIECYSSRNCIKEAFKANLINDDEIILDMIEDRNIFSHVYDEDKSELIFERIKNVYLPYLKNLELKV</sequence>
<gene>
    <name evidence="1" type="ORF">CMTB2_08107</name>
    <name evidence="2" type="ORF">FE773_02325</name>
</gene>
<dbReference type="InterPro" id="IPR010235">
    <property type="entry name" value="HepT"/>
</dbReference>
<dbReference type="EMBL" id="CP040463">
    <property type="protein sequence ID" value="QCT94053.1"/>
    <property type="molecule type" value="Genomic_DNA"/>
</dbReference>
<dbReference type="NCBIfam" id="TIGR01987">
    <property type="entry name" value="HI0074"/>
    <property type="match status" value="1"/>
</dbReference>
<reference evidence="1 3" key="1">
    <citation type="journal article" date="2011" name="Stand. Genomic Sci.">
        <title>Draft genome sequence of Caminibacter mediatlanticus strain TB-2, an epsilonproteobacterium isolated from a deep-sea hydrothermal vent.</title>
        <authorList>
            <person name="Giovannelli D."/>
            <person name="Ferriera S."/>
            <person name="Johnson J."/>
            <person name="Kravitz S."/>
            <person name="Perez-Rodriguez I."/>
            <person name="Ricci J."/>
            <person name="O'Brien C."/>
            <person name="Voordeckers J.W."/>
            <person name="Bini E."/>
            <person name="Vetriani C."/>
        </authorList>
    </citation>
    <scope>NUCLEOTIDE SEQUENCE [LARGE SCALE GENOMIC DNA]</scope>
    <source>
        <strain evidence="1 3">TB-2</strain>
    </source>
</reference>
<dbReference type="Pfam" id="PF08780">
    <property type="entry name" value="NTase_sub_bind"/>
    <property type="match status" value="1"/>
</dbReference>
<evidence type="ECO:0000313" key="1">
    <source>
        <dbReference type="EMBL" id="EDM23483.1"/>
    </source>
</evidence>
<dbReference type="Gene3D" id="1.20.120.330">
    <property type="entry name" value="Nucleotidyltransferases domain 2"/>
    <property type="match status" value="1"/>
</dbReference>
<accession>A0AAI9AGY7</accession>
<proteinExistence type="predicted"/>
<evidence type="ECO:0000313" key="4">
    <source>
        <dbReference type="Proteomes" id="UP000306825"/>
    </source>
</evidence>